<accession>A0A816SM21</accession>
<dbReference type="AlphaFoldDB" id="A0A816SM21"/>
<dbReference type="EMBL" id="CAJNRF010006884">
    <property type="protein sequence ID" value="CAF2086616.1"/>
    <property type="molecule type" value="Genomic_DNA"/>
</dbReference>
<dbReference type="Proteomes" id="UP000663866">
    <property type="component" value="Unassembled WGS sequence"/>
</dbReference>
<evidence type="ECO:0000313" key="3">
    <source>
        <dbReference type="Proteomes" id="UP000663856"/>
    </source>
</evidence>
<feature type="non-terminal residue" evidence="1">
    <location>
        <position position="1"/>
    </location>
</feature>
<protein>
    <submittedName>
        <fullName evidence="1">Uncharacterized protein</fullName>
    </submittedName>
</protein>
<proteinExistence type="predicted"/>
<sequence length="43" mass="4740">NLSSTSHFPTDILTSSDVEELFETSSTTTKTIATFKVSSLFLR</sequence>
<gene>
    <name evidence="2" type="ORF">OVN521_LOCUS37165</name>
    <name evidence="1" type="ORF">WKI299_LOCUS17323</name>
</gene>
<evidence type="ECO:0000313" key="4">
    <source>
        <dbReference type="Proteomes" id="UP000663866"/>
    </source>
</evidence>
<comment type="caution">
    <text evidence="1">The sequence shown here is derived from an EMBL/GenBank/DDBJ whole genome shotgun (WGS) entry which is preliminary data.</text>
</comment>
<dbReference type="EMBL" id="CAJOBG010044753">
    <property type="protein sequence ID" value="CAF4438757.1"/>
    <property type="molecule type" value="Genomic_DNA"/>
</dbReference>
<dbReference type="Proteomes" id="UP000663856">
    <property type="component" value="Unassembled WGS sequence"/>
</dbReference>
<name>A0A816SM21_9BILA</name>
<organism evidence="1 3">
    <name type="scientific">Rotaria magnacalcarata</name>
    <dbReference type="NCBI Taxonomy" id="392030"/>
    <lineage>
        <taxon>Eukaryota</taxon>
        <taxon>Metazoa</taxon>
        <taxon>Spiralia</taxon>
        <taxon>Gnathifera</taxon>
        <taxon>Rotifera</taxon>
        <taxon>Eurotatoria</taxon>
        <taxon>Bdelloidea</taxon>
        <taxon>Philodinida</taxon>
        <taxon>Philodinidae</taxon>
        <taxon>Rotaria</taxon>
    </lineage>
</organism>
<evidence type="ECO:0000313" key="2">
    <source>
        <dbReference type="EMBL" id="CAF4438757.1"/>
    </source>
</evidence>
<evidence type="ECO:0000313" key="1">
    <source>
        <dbReference type="EMBL" id="CAF2086616.1"/>
    </source>
</evidence>
<reference evidence="1" key="1">
    <citation type="submission" date="2021-02" db="EMBL/GenBank/DDBJ databases">
        <authorList>
            <person name="Nowell W R."/>
        </authorList>
    </citation>
    <scope>NUCLEOTIDE SEQUENCE</scope>
</reference>
<keyword evidence="4" id="KW-1185">Reference proteome</keyword>